<dbReference type="Gene3D" id="3.30.300.30">
    <property type="match status" value="1"/>
</dbReference>
<dbReference type="InterPro" id="IPR045851">
    <property type="entry name" value="AMP-bd_C_sf"/>
</dbReference>
<dbReference type="RefSeq" id="WP_330134310.1">
    <property type="nucleotide sequence ID" value="NZ_JAUTXY010000007.1"/>
</dbReference>
<dbReference type="SUPFAM" id="SSF56801">
    <property type="entry name" value="Acetyl-CoA synthetase-like"/>
    <property type="match status" value="1"/>
</dbReference>
<dbReference type="PANTHER" id="PTHR43201">
    <property type="entry name" value="ACYL-COA SYNTHETASE"/>
    <property type="match status" value="1"/>
</dbReference>
<organism evidence="5 6">
    <name type="scientific">Rhodococcus artemisiae</name>
    <dbReference type="NCBI Taxonomy" id="714159"/>
    <lineage>
        <taxon>Bacteria</taxon>
        <taxon>Bacillati</taxon>
        <taxon>Actinomycetota</taxon>
        <taxon>Actinomycetes</taxon>
        <taxon>Mycobacteriales</taxon>
        <taxon>Nocardiaceae</taxon>
        <taxon>Rhodococcus</taxon>
    </lineage>
</organism>
<feature type="domain" description="AMP-binding enzyme C-terminal" evidence="4">
    <location>
        <begin position="453"/>
        <end position="532"/>
    </location>
</feature>
<dbReference type="InterPro" id="IPR020845">
    <property type="entry name" value="AMP-binding_CS"/>
</dbReference>
<dbReference type="Pfam" id="PF00501">
    <property type="entry name" value="AMP-binding"/>
    <property type="match status" value="1"/>
</dbReference>
<sequence>MTRVDPLVLDGFVPYPEEFAVRYRNQGYWIDQTHSEFLFQSIERNPEKVAIVAGDIQLTYAELGDRILRLAAGFQHLGIGRGDRVVLHLPNVADYVPLVFALYELGAIPVLALAAHQRHEIEYIVDFTQARAYVTVERHNGNDLAALAEDMKASSSTLEHTIILAPDGRGGDLDGLLSHGALTHRRRSLPSDVAFVQLSGGTTGRPKVIPHTHEANLTSVRSAVRHCGITSGTIQLIVLPLSHSFAMRSPGYLGVLGSGGTVVLSQNGSPDAAFSLIQKHRITDVSVVPPLALAWLNTSLKSDFDLTSLRVLRVGGAKFSATAARRVRSELGATLQQSFGMAEGLATFTNLDDAEEAITSYQGRPNSDGDEVRIIDDEGNEVARGESGHLLTRGPSTIRGYYRADQDNAECFTPDGYYVTGDIVCERADRYLEVVGRSKDQINRGGEKVAPEEVENLLLSHEGVHDVSVVGIADDVLGERVKALIVPRPGSDAQDLTLVGLRKFLRGRGLAAYKMPDVVELVEEFQKTSVGKISKRSQRESVVGPA</sequence>
<protein>
    <submittedName>
        <fullName evidence="5">AMP-binding protein</fullName>
    </submittedName>
</protein>
<accession>A0ABU7LBZ4</accession>
<dbReference type="Gene3D" id="2.30.38.10">
    <property type="entry name" value="Luciferase, Domain 3"/>
    <property type="match status" value="1"/>
</dbReference>
<keyword evidence="6" id="KW-1185">Reference proteome</keyword>
<evidence type="ECO:0000313" key="5">
    <source>
        <dbReference type="EMBL" id="MEE2059063.1"/>
    </source>
</evidence>
<dbReference type="Gene3D" id="3.40.50.980">
    <property type="match status" value="2"/>
</dbReference>
<evidence type="ECO:0000256" key="1">
    <source>
        <dbReference type="ARBA" id="ARBA00006432"/>
    </source>
</evidence>
<keyword evidence="2" id="KW-0436">Ligase</keyword>
<dbReference type="PANTHER" id="PTHR43201:SF5">
    <property type="entry name" value="MEDIUM-CHAIN ACYL-COA LIGASE ACSF2, MITOCHONDRIAL"/>
    <property type="match status" value="1"/>
</dbReference>
<dbReference type="Pfam" id="PF13193">
    <property type="entry name" value="AMP-binding_C"/>
    <property type="match status" value="1"/>
</dbReference>
<evidence type="ECO:0000259" key="3">
    <source>
        <dbReference type="Pfam" id="PF00501"/>
    </source>
</evidence>
<evidence type="ECO:0000259" key="4">
    <source>
        <dbReference type="Pfam" id="PF13193"/>
    </source>
</evidence>
<gene>
    <name evidence="5" type="ORF">Q7514_16190</name>
</gene>
<dbReference type="InterPro" id="IPR000873">
    <property type="entry name" value="AMP-dep_synth/lig_dom"/>
</dbReference>
<comment type="similarity">
    <text evidence="1">Belongs to the ATP-dependent AMP-binding enzyme family.</text>
</comment>
<evidence type="ECO:0000256" key="2">
    <source>
        <dbReference type="ARBA" id="ARBA00022598"/>
    </source>
</evidence>
<dbReference type="Proteomes" id="UP001336020">
    <property type="component" value="Unassembled WGS sequence"/>
</dbReference>
<feature type="domain" description="AMP-dependent synthetase/ligase" evidence="3">
    <location>
        <begin position="40"/>
        <end position="402"/>
    </location>
</feature>
<dbReference type="InterPro" id="IPR025110">
    <property type="entry name" value="AMP-bd_C"/>
</dbReference>
<proteinExistence type="inferred from homology"/>
<name>A0ABU7LBZ4_9NOCA</name>
<comment type="caution">
    <text evidence="5">The sequence shown here is derived from an EMBL/GenBank/DDBJ whole genome shotgun (WGS) entry which is preliminary data.</text>
</comment>
<dbReference type="EMBL" id="JAUTXY010000007">
    <property type="protein sequence ID" value="MEE2059063.1"/>
    <property type="molecule type" value="Genomic_DNA"/>
</dbReference>
<evidence type="ECO:0000313" key="6">
    <source>
        <dbReference type="Proteomes" id="UP001336020"/>
    </source>
</evidence>
<dbReference type="PROSITE" id="PS00455">
    <property type="entry name" value="AMP_BINDING"/>
    <property type="match status" value="1"/>
</dbReference>
<reference evidence="5 6" key="1">
    <citation type="submission" date="2023-07" db="EMBL/GenBank/DDBJ databases">
        <authorList>
            <person name="Girao M."/>
            <person name="Carvalho M.F."/>
        </authorList>
    </citation>
    <scope>NUCLEOTIDE SEQUENCE [LARGE SCALE GENOMIC DNA]</scope>
    <source>
        <strain evidence="5 6">YIM65754</strain>
    </source>
</reference>